<evidence type="ECO:0000313" key="7">
    <source>
        <dbReference type="Proteomes" id="UP000001064"/>
    </source>
</evidence>
<dbReference type="PANTHER" id="PTHR24206">
    <property type="entry name" value="OS06G0237300 PROTEIN"/>
    <property type="match status" value="1"/>
</dbReference>
<evidence type="ECO:0000256" key="1">
    <source>
        <dbReference type="ARBA" id="ARBA00022723"/>
    </source>
</evidence>
<dbReference type="EMBL" id="GL871333">
    <property type="protein sequence ID" value="EGC30384.1"/>
    <property type="molecule type" value="Genomic_DNA"/>
</dbReference>
<dbReference type="GO" id="GO:0046872">
    <property type="term" value="F:metal ion binding"/>
    <property type="evidence" value="ECO:0007669"/>
    <property type="project" value="UniProtKB-KW"/>
</dbReference>
<dbReference type="GO" id="GO:0051015">
    <property type="term" value="F:actin filament binding"/>
    <property type="evidence" value="ECO:0000318"/>
    <property type="project" value="GO_Central"/>
</dbReference>
<dbReference type="SMART" id="SM00132">
    <property type="entry name" value="LIM"/>
    <property type="match status" value="1"/>
</dbReference>
<dbReference type="RefSeq" id="XP_003293081.1">
    <property type="nucleotide sequence ID" value="XM_003293033.1"/>
</dbReference>
<feature type="domain" description="LIM zinc-binding" evidence="5">
    <location>
        <begin position="1"/>
        <end position="61"/>
    </location>
</feature>
<dbReference type="KEGG" id="dpp:DICPUDRAFT_41502"/>
<sequence>ERCVVCSKLVYQAERLSTEGRIYHKACFRCSVCNNSVKLGNYASMESQTFCKPCFKKQFLSKGNYSEGFGKLKPQHQFNLKKSRHTSSV</sequence>
<feature type="non-terminal residue" evidence="6">
    <location>
        <position position="1"/>
    </location>
</feature>
<dbReference type="PROSITE" id="PS50023">
    <property type="entry name" value="LIM_DOMAIN_2"/>
    <property type="match status" value="1"/>
</dbReference>
<dbReference type="Proteomes" id="UP000001064">
    <property type="component" value="Unassembled WGS sequence"/>
</dbReference>
<reference evidence="7" key="1">
    <citation type="journal article" date="2011" name="Genome Biol.">
        <title>Comparative genomics of the social amoebae Dictyostelium discoideum and Dictyostelium purpureum.</title>
        <authorList>
            <consortium name="US DOE Joint Genome Institute (JGI-PGF)"/>
            <person name="Sucgang R."/>
            <person name="Kuo A."/>
            <person name="Tian X."/>
            <person name="Salerno W."/>
            <person name="Parikh A."/>
            <person name="Feasley C.L."/>
            <person name="Dalin E."/>
            <person name="Tu H."/>
            <person name="Huang E."/>
            <person name="Barry K."/>
            <person name="Lindquist E."/>
            <person name="Shapiro H."/>
            <person name="Bruce D."/>
            <person name="Schmutz J."/>
            <person name="Salamov A."/>
            <person name="Fey P."/>
            <person name="Gaudet P."/>
            <person name="Anjard C."/>
            <person name="Babu M.M."/>
            <person name="Basu S."/>
            <person name="Bushmanova Y."/>
            <person name="van der Wel H."/>
            <person name="Katoh-Kurasawa M."/>
            <person name="Dinh C."/>
            <person name="Coutinho P.M."/>
            <person name="Saito T."/>
            <person name="Elias M."/>
            <person name="Schaap P."/>
            <person name="Kay R.R."/>
            <person name="Henrissat B."/>
            <person name="Eichinger L."/>
            <person name="Rivero F."/>
            <person name="Putnam N.H."/>
            <person name="West C.M."/>
            <person name="Loomis W.F."/>
            <person name="Chisholm R.L."/>
            <person name="Shaulsky G."/>
            <person name="Strassmann J.E."/>
            <person name="Queller D.C."/>
            <person name="Kuspa A."/>
            <person name="Grigoriev I.V."/>
        </authorList>
    </citation>
    <scope>NUCLEOTIDE SEQUENCE [LARGE SCALE GENOMIC DNA]</scope>
    <source>
        <strain evidence="7">QSDP1</strain>
    </source>
</reference>
<dbReference type="VEuPathDB" id="AmoebaDB:DICPUDRAFT_41502"/>
<dbReference type="GeneID" id="10510628"/>
<evidence type="ECO:0000256" key="3">
    <source>
        <dbReference type="ARBA" id="ARBA00023038"/>
    </source>
</evidence>
<evidence type="ECO:0000259" key="5">
    <source>
        <dbReference type="PROSITE" id="PS50023"/>
    </source>
</evidence>
<name>F1A092_DICPU</name>
<dbReference type="OMA" id="ELCASCN"/>
<dbReference type="FunFam" id="2.10.110.10:FF:000002">
    <property type="entry name" value="LIM domain and actin-binding 1"/>
    <property type="match status" value="1"/>
</dbReference>
<dbReference type="eggNOG" id="KOG1700">
    <property type="taxonomic scope" value="Eukaryota"/>
</dbReference>
<dbReference type="GO" id="GO:0005886">
    <property type="term" value="C:plasma membrane"/>
    <property type="evidence" value="ECO:0000318"/>
    <property type="project" value="GO_Central"/>
</dbReference>
<keyword evidence="7" id="KW-1185">Reference proteome</keyword>
<keyword evidence="3 4" id="KW-0440">LIM domain</keyword>
<dbReference type="GO" id="GO:0015629">
    <property type="term" value="C:actin cytoskeleton"/>
    <property type="evidence" value="ECO:0000318"/>
    <property type="project" value="GO_Central"/>
</dbReference>
<evidence type="ECO:0000313" key="6">
    <source>
        <dbReference type="EMBL" id="EGC30384.1"/>
    </source>
</evidence>
<evidence type="ECO:0000256" key="2">
    <source>
        <dbReference type="ARBA" id="ARBA00022833"/>
    </source>
</evidence>
<dbReference type="CDD" id="cd09358">
    <property type="entry name" value="LIM_Mical_like"/>
    <property type="match status" value="1"/>
</dbReference>
<evidence type="ECO:0000256" key="4">
    <source>
        <dbReference type="PROSITE-ProRule" id="PRU00125"/>
    </source>
</evidence>
<dbReference type="PROSITE" id="PS00478">
    <property type="entry name" value="LIM_DOMAIN_1"/>
    <property type="match status" value="1"/>
</dbReference>
<proteinExistence type="predicted"/>
<gene>
    <name evidence="6" type="ORF">DICPUDRAFT_41502</name>
</gene>
<keyword evidence="2 4" id="KW-0862">Zinc</keyword>
<keyword evidence="1 4" id="KW-0479">Metal-binding</keyword>
<protein>
    <recommendedName>
        <fullName evidence="5">LIM zinc-binding domain-containing protein</fullName>
    </recommendedName>
</protein>
<dbReference type="SUPFAM" id="SSF57716">
    <property type="entry name" value="Glucocorticoid receptor-like (DNA-binding domain)"/>
    <property type="match status" value="2"/>
</dbReference>
<organism evidence="6 7">
    <name type="scientific">Dictyostelium purpureum</name>
    <name type="common">Slime mold</name>
    <dbReference type="NCBI Taxonomy" id="5786"/>
    <lineage>
        <taxon>Eukaryota</taxon>
        <taxon>Amoebozoa</taxon>
        <taxon>Evosea</taxon>
        <taxon>Eumycetozoa</taxon>
        <taxon>Dictyostelia</taxon>
        <taxon>Dictyosteliales</taxon>
        <taxon>Dictyosteliaceae</taxon>
        <taxon>Dictyostelium</taxon>
    </lineage>
</organism>
<dbReference type="InParanoid" id="F1A092"/>
<dbReference type="Pfam" id="PF00412">
    <property type="entry name" value="LIM"/>
    <property type="match status" value="1"/>
</dbReference>
<dbReference type="InterPro" id="IPR001781">
    <property type="entry name" value="Znf_LIM"/>
</dbReference>
<dbReference type="OrthoDB" id="15175at2759"/>
<dbReference type="GO" id="GO:0051017">
    <property type="term" value="P:actin filament bundle assembly"/>
    <property type="evidence" value="ECO:0000318"/>
    <property type="project" value="GO_Central"/>
</dbReference>
<dbReference type="AlphaFoldDB" id="F1A092"/>
<accession>F1A092</accession>
<dbReference type="Gene3D" id="2.10.110.10">
    <property type="entry name" value="Cysteine Rich Protein"/>
    <property type="match status" value="1"/>
</dbReference>